<evidence type="ECO:0000259" key="5">
    <source>
        <dbReference type="Pfam" id="PF19278"/>
    </source>
</evidence>
<dbReference type="InterPro" id="IPR003692">
    <property type="entry name" value="Hydantoinase_B"/>
</dbReference>
<dbReference type="InterPro" id="IPR002821">
    <property type="entry name" value="Hydantoinase_A"/>
</dbReference>
<dbReference type="Pfam" id="PF19278">
    <property type="entry name" value="Hydant_A_C"/>
    <property type="match status" value="1"/>
</dbReference>
<dbReference type="Pfam" id="PF02538">
    <property type="entry name" value="Hydantoinase_B"/>
    <property type="match status" value="1"/>
</dbReference>
<proteinExistence type="inferred from homology"/>
<evidence type="ECO:0000259" key="3">
    <source>
        <dbReference type="Pfam" id="PF02538"/>
    </source>
</evidence>
<evidence type="ECO:0000256" key="1">
    <source>
        <dbReference type="ARBA" id="ARBA00010403"/>
    </source>
</evidence>
<comment type="similarity">
    <text evidence="1">Belongs to the oxoprolinase family.</text>
</comment>
<evidence type="ECO:0000259" key="4">
    <source>
        <dbReference type="Pfam" id="PF05378"/>
    </source>
</evidence>
<gene>
    <name evidence="6" type="ORF">RT717_24385</name>
</gene>
<dbReference type="Pfam" id="PF01968">
    <property type="entry name" value="Hydantoinase_A"/>
    <property type="match status" value="1"/>
</dbReference>
<dbReference type="InterPro" id="IPR049517">
    <property type="entry name" value="ACX-like_C"/>
</dbReference>
<dbReference type="EMBL" id="CP136051">
    <property type="protein sequence ID" value="WOK06219.1"/>
    <property type="molecule type" value="Genomic_DNA"/>
</dbReference>
<accession>A0ABZ0IP25</accession>
<evidence type="ECO:0000313" key="6">
    <source>
        <dbReference type="EMBL" id="WOK06219.1"/>
    </source>
</evidence>
<feature type="domain" description="Hydantoinase B/oxoprolinase" evidence="3">
    <location>
        <begin position="749"/>
        <end position="1254"/>
    </location>
</feature>
<dbReference type="InterPro" id="IPR045079">
    <property type="entry name" value="Oxoprolinase-like"/>
</dbReference>
<dbReference type="PANTHER" id="PTHR11365">
    <property type="entry name" value="5-OXOPROLINASE RELATED"/>
    <property type="match status" value="1"/>
</dbReference>
<feature type="domain" description="Acetophenone carboxylase-like C-terminal" evidence="5">
    <location>
        <begin position="585"/>
        <end position="725"/>
    </location>
</feature>
<dbReference type="RefSeq" id="WP_317488948.1">
    <property type="nucleotide sequence ID" value="NZ_CP136051.1"/>
</dbReference>
<organism evidence="6 7">
    <name type="scientific">Imperialibacter roseus</name>
    <dbReference type="NCBI Taxonomy" id="1324217"/>
    <lineage>
        <taxon>Bacteria</taxon>
        <taxon>Pseudomonadati</taxon>
        <taxon>Bacteroidota</taxon>
        <taxon>Cytophagia</taxon>
        <taxon>Cytophagales</taxon>
        <taxon>Flammeovirgaceae</taxon>
        <taxon>Imperialibacter</taxon>
    </lineage>
</organism>
<feature type="domain" description="Hydantoinase/oxoprolinase N-terminal" evidence="4">
    <location>
        <begin position="136"/>
        <end position="253"/>
    </location>
</feature>
<dbReference type="InterPro" id="IPR008040">
    <property type="entry name" value="Hydant_A_N"/>
</dbReference>
<dbReference type="PANTHER" id="PTHR11365:SF23">
    <property type="entry name" value="HYPOTHETICAL 5-OXOPROLINASE (EUROFUNG)-RELATED"/>
    <property type="match status" value="1"/>
</dbReference>
<dbReference type="Pfam" id="PF05378">
    <property type="entry name" value="Hydant_A_N"/>
    <property type="match status" value="1"/>
</dbReference>
<evidence type="ECO:0000313" key="7">
    <source>
        <dbReference type="Proteomes" id="UP001302349"/>
    </source>
</evidence>
<feature type="domain" description="Hydantoinase A/oxoprolinase" evidence="2">
    <location>
        <begin position="274"/>
        <end position="550"/>
    </location>
</feature>
<dbReference type="Proteomes" id="UP001302349">
    <property type="component" value="Chromosome"/>
</dbReference>
<name>A0ABZ0IP25_9BACT</name>
<protein>
    <submittedName>
        <fullName evidence="6">Hydantoinase B/oxoprolinase family protein</fullName>
    </submittedName>
</protein>
<sequence>MNKKWKIWVDTGGTFTDCLAETPNGEIKRVKVLSSSKLRGKAVEQVAKNAFRADASFAVDKDILKGYKVRFLGKDLPHNAITGFDPINSIFTLTNSIPADLTLPCDFELDGGEEAPVLAARLITETALDHALPPMDMRLGTTRGTNALLEKKGAKTAWLVTKGLQDLIRIGTQQRPDIFALKIEKPEPLYSTVFEIDERVDAQGNVLLALNSGEVERIIEKIKEQGIQSVAVSFLNSFKNQAHELVALDLCKKAGLTYVSISSQLFPAIKLLPRAETAVADAYLNPILTSYLTGVSNKLSTDSSLKVMTSAGGLVSANDFHAKDSLLSGPAGGVVGAAEIARLCGQEHILTLDMGGTSTDVSRYSGKPDYRFECEVGQAKIASPSVAVETVAAGGGSICSFDGHKLRVGPESAGAQPGPACYGAGGPLTITDVNLLLGRVDEEKFGIPLQKRASAKRLEEQLSAIRDQTEEQAEANSLLEGYLQIANERMAEAIRNISTRKGYDPAEHALLAFGGAGGQHACAIAELLGMKKIIVPFDAGLLSAYGIGKAVEERMVTQQVLKPLDDLKHHFEMIVAKAADEATLMLRNEGIQSTQITFVAAYLRFSGQDAVIEIESEKYDGLYPAFKSKYEELFGHWVENRAIEVESIKVKVSALKISANGVARQVKAYAASSQKTKEITHQGKQLTAQLYDWELLLPGAKIEGPAILASNTSTTWVAPGWQVSIGDELNAILDLTQASSSSLNELHETVALELFTNRFRGIAEEMGALLMRTAFSVNIKERLDFSCALLDSNGELVVNAPHIPVHLGGLGLCVRKVLEVLPLSPGDVAVTNHPGFGGSHLPDITLIAPVFEGTKLLGYVANRAHHAELGGKRPSSMPPDAKNLAEEGVVISPMLLIQHGEARWSDIEKVLTAHSYPTRAVAENMADLNAALSSIKAGQNALLSLCRKEGAKKVLHYMQRLKDYSNEKLWSQLQRLPGNEFEAAEKLDDESPLKVKLQQANDKLTVDFTGSSKVHPGNLNATPAIVRSAVIYVLRLLISEDIPLNEGIMKQVEIILPEGLLNPPFPADSSQCPAVVGGNTEVSQRLVDTLIKTLKLSACSQGTMNNLLFGNKSFGYYETICGGTGAGPGFNGADAIHHHMTNTRITDPEIMEWRYPVQVEEFSIRKGSGGHGKWKGGDGIVRKLRFTEAVELTILTQHRVEAPYGMKGGNSGASGKQYVEKSTGEVIGLKGVDEMDLQAGDAIVIETPGGGGWGP</sequence>
<reference evidence="6 7" key="1">
    <citation type="journal article" date="2023" name="Microbiol. Resour. Announc.">
        <title>Complete Genome Sequence of Imperialibacter roseus strain P4T.</title>
        <authorList>
            <person name="Tizabi D.R."/>
            <person name="Bachvaroff T."/>
            <person name="Hill R.T."/>
        </authorList>
    </citation>
    <scope>NUCLEOTIDE SEQUENCE [LARGE SCALE GENOMIC DNA]</scope>
    <source>
        <strain evidence="6 7">P4T</strain>
    </source>
</reference>
<evidence type="ECO:0000259" key="2">
    <source>
        <dbReference type="Pfam" id="PF01968"/>
    </source>
</evidence>
<keyword evidence="7" id="KW-1185">Reference proteome</keyword>